<evidence type="ECO:0000256" key="1">
    <source>
        <dbReference type="ARBA" id="ARBA00006153"/>
    </source>
</evidence>
<dbReference type="NCBIfam" id="TIGR01879">
    <property type="entry name" value="hydantase"/>
    <property type="match status" value="1"/>
</dbReference>
<dbReference type="RefSeq" id="WP_183315742.1">
    <property type="nucleotide sequence ID" value="NZ_JACIEN010000001.1"/>
</dbReference>
<dbReference type="Pfam" id="PF07687">
    <property type="entry name" value="M20_dimer"/>
    <property type="match status" value="1"/>
</dbReference>
<keyword evidence="3" id="KW-0479">Metal-binding</keyword>
<dbReference type="GO" id="GO:0016813">
    <property type="term" value="F:hydrolase activity, acting on carbon-nitrogen (but not peptide) bonds, in linear amidines"/>
    <property type="evidence" value="ECO:0007669"/>
    <property type="project" value="InterPro"/>
</dbReference>
<sequence length="415" mass="43512">MQINAERLWARLAALAEITDKAEPWTRRSFTPRFLEGRAWLEKEFAAAGLAVSRDAGGNLVGHLPGREAARVPIVLGSHSDTVPAGGRFDGTLGVLAGLEVAQSLQEQGIVLDHPLEVIDFLAEEPSDFGLSCIGSRAVAGALTQDMLAMTRPDGMTLAEGLAYVGGRPDALAEAARPRGAIAAYLEVHIEQGRVLESEGRDIGIVTDIVGIRRERIVVSGRADHAGATPMNLRHDALVGAARIIDAAHRKAFAGGTDDKPMVATVGYLVNQPNAANAVPGRVEMILEVRSGDELAVSAFTQELLAAAAPALAELGVSATSSLISHVPPTPCAEPIRTAIVRAADGLGLNHRAMPSGAGHDGMFVSRVGPIGMIFVPCRDGRSHAPEEWIEPEQAATGARALAAAVLELDRALAR</sequence>
<protein>
    <submittedName>
        <fullName evidence="6">N-carbamoyl-L-amino-acid hydrolase</fullName>
        <ecNumber evidence="6">3.5.1.87</ecNumber>
    </submittedName>
</protein>
<organism evidence="6 7">
    <name type="scientific">Chelatococcus caeni</name>
    <dbReference type="NCBI Taxonomy" id="1348468"/>
    <lineage>
        <taxon>Bacteria</taxon>
        <taxon>Pseudomonadati</taxon>
        <taxon>Pseudomonadota</taxon>
        <taxon>Alphaproteobacteria</taxon>
        <taxon>Hyphomicrobiales</taxon>
        <taxon>Chelatococcaceae</taxon>
        <taxon>Chelatococcus</taxon>
    </lineage>
</organism>
<keyword evidence="3" id="KW-0862">Zinc</keyword>
<dbReference type="PANTHER" id="PTHR32494">
    <property type="entry name" value="ALLANTOATE DEIMINASE-RELATED"/>
    <property type="match status" value="1"/>
</dbReference>
<evidence type="ECO:0000256" key="2">
    <source>
        <dbReference type="ARBA" id="ARBA00022801"/>
    </source>
</evidence>
<reference evidence="6 7" key="1">
    <citation type="submission" date="2020-08" db="EMBL/GenBank/DDBJ databases">
        <title>Genomic Encyclopedia of Type Strains, Phase IV (KMG-IV): sequencing the most valuable type-strain genomes for metagenomic binning, comparative biology and taxonomic classification.</title>
        <authorList>
            <person name="Goeker M."/>
        </authorList>
    </citation>
    <scope>NUCLEOTIDE SEQUENCE [LARGE SCALE GENOMIC DNA]</scope>
    <source>
        <strain evidence="6 7">DSM 103737</strain>
    </source>
</reference>
<dbReference type="PIRSF" id="PIRSF001235">
    <property type="entry name" value="Amidase_carbamoylase"/>
    <property type="match status" value="1"/>
</dbReference>
<feature type="binding site" evidence="3">
    <location>
        <position position="384"/>
    </location>
    <ligand>
        <name>Zn(2+)</name>
        <dbReference type="ChEBI" id="CHEBI:29105"/>
        <label>2</label>
    </ligand>
</feature>
<feature type="binding site" evidence="3">
    <location>
        <position position="90"/>
    </location>
    <ligand>
        <name>Zn(2+)</name>
        <dbReference type="ChEBI" id="CHEBI:29105"/>
        <label>1</label>
    </ligand>
</feature>
<evidence type="ECO:0000313" key="7">
    <source>
        <dbReference type="Proteomes" id="UP000577362"/>
    </source>
</evidence>
<keyword evidence="2 6" id="KW-0378">Hydrolase</keyword>
<dbReference type="AlphaFoldDB" id="A0A840BWA6"/>
<feature type="binding site" evidence="4">
    <location>
        <position position="214"/>
    </location>
    <ligand>
        <name>allantoate</name>
        <dbReference type="ChEBI" id="CHEBI:17536"/>
    </ligand>
</feature>
<feature type="binding site" evidence="3">
    <location>
        <position position="125"/>
    </location>
    <ligand>
        <name>Zn(2+)</name>
        <dbReference type="ChEBI" id="CHEBI:29105"/>
        <label>2</label>
    </ligand>
</feature>
<comment type="caution">
    <text evidence="6">The sequence shown here is derived from an EMBL/GenBank/DDBJ whole genome shotgun (WGS) entry which is preliminary data.</text>
</comment>
<dbReference type="InterPro" id="IPR011650">
    <property type="entry name" value="Peptidase_M20_dimer"/>
</dbReference>
<feature type="binding site" evidence="4">
    <location>
        <position position="290"/>
    </location>
    <ligand>
        <name>allantoate</name>
        <dbReference type="ChEBI" id="CHEBI:17536"/>
    </ligand>
</feature>
<dbReference type="SUPFAM" id="SSF55031">
    <property type="entry name" value="Bacterial exopeptidase dimerisation domain"/>
    <property type="match status" value="1"/>
</dbReference>
<dbReference type="CDD" id="cd03884">
    <property type="entry name" value="M20_bAS"/>
    <property type="match status" value="1"/>
</dbReference>
<feature type="binding site" evidence="3">
    <location>
        <position position="90"/>
    </location>
    <ligand>
        <name>Zn(2+)</name>
        <dbReference type="ChEBI" id="CHEBI:29105"/>
        <label>2</label>
    </ligand>
</feature>
<evidence type="ECO:0000256" key="4">
    <source>
        <dbReference type="PIRSR" id="PIRSR001235-2"/>
    </source>
</evidence>
<dbReference type="EC" id="3.5.1.87" evidence="6"/>
<name>A0A840BWA6_9HYPH</name>
<dbReference type="Gene3D" id="3.30.70.360">
    <property type="match status" value="1"/>
</dbReference>
<dbReference type="GO" id="GO:0046872">
    <property type="term" value="F:metal ion binding"/>
    <property type="evidence" value="ECO:0007669"/>
    <property type="project" value="UniProtKB-KW"/>
</dbReference>
<evidence type="ECO:0000259" key="5">
    <source>
        <dbReference type="Pfam" id="PF07687"/>
    </source>
</evidence>
<feature type="domain" description="Peptidase M20 dimerisation" evidence="5">
    <location>
        <begin position="211"/>
        <end position="311"/>
    </location>
</feature>
<dbReference type="InterPro" id="IPR036264">
    <property type="entry name" value="Bact_exopeptidase_dim_dom"/>
</dbReference>
<dbReference type="InterPro" id="IPR010158">
    <property type="entry name" value="Amidase_Cbmase"/>
</dbReference>
<dbReference type="SUPFAM" id="SSF53187">
    <property type="entry name" value="Zn-dependent exopeptidases"/>
    <property type="match status" value="1"/>
</dbReference>
<evidence type="ECO:0000313" key="6">
    <source>
        <dbReference type="EMBL" id="MBB4015758.1"/>
    </source>
</evidence>
<evidence type="ECO:0000256" key="3">
    <source>
        <dbReference type="PIRSR" id="PIRSR001235-1"/>
    </source>
</evidence>
<accession>A0A840BWA6</accession>
<comment type="cofactor">
    <cofactor evidence="3">
        <name>Zn(2+)</name>
        <dbReference type="ChEBI" id="CHEBI:29105"/>
    </cofactor>
    <text evidence="3">Binds 2 Zn(2+) ions per subunit.</text>
</comment>
<feature type="binding site" evidence="3">
    <location>
        <position position="189"/>
    </location>
    <ligand>
        <name>Zn(2+)</name>
        <dbReference type="ChEBI" id="CHEBI:29105"/>
        <label>1</label>
    </ligand>
</feature>
<dbReference type="InterPro" id="IPR002933">
    <property type="entry name" value="Peptidase_M20"/>
</dbReference>
<keyword evidence="7" id="KW-1185">Reference proteome</keyword>
<dbReference type="GO" id="GO:0050538">
    <property type="term" value="F:N-carbamoyl-L-amino-acid hydrolase activity"/>
    <property type="evidence" value="ECO:0007669"/>
    <property type="project" value="UniProtKB-EC"/>
</dbReference>
<feature type="binding site" evidence="3">
    <location>
        <position position="79"/>
    </location>
    <ligand>
        <name>Zn(2+)</name>
        <dbReference type="ChEBI" id="CHEBI:29105"/>
        <label>1</label>
    </ligand>
</feature>
<dbReference type="Gene3D" id="3.40.630.10">
    <property type="entry name" value="Zn peptidases"/>
    <property type="match status" value="1"/>
</dbReference>
<dbReference type="PANTHER" id="PTHR32494:SF5">
    <property type="entry name" value="ALLANTOATE AMIDOHYDROLASE"/>
    <property type="match status" value="1"/>
</dbReference>
<dbReference type="Proteomes" id="UP000577362">
    <property type="component" value="Unassembled WGS sequence"/>
</dbReference>
<comment type="similarity">
    <text evidence="1">Belongs to the peptidase M20 family.</text>
</comment>
<feature type="binding site" evidence="4">
    <location>
        <position position="277"/>
    </location>
    <ligand>
        <name>allantoate</name>
        <dbReference type="ChEBI" id="CHEBI:17536"/>
    </ligand>
</feature>
<gene>
    <name evidence="6" type="ORF">GGR16_000764</name>
</gene>
<dbReference type="EMBL" id="JACIEN010000001">
    <property type="protein sequence ID" value="MBB4015758.1"/>
    <property type="molecule type" value="Genomic_DNA"/>
</dbReference>
<proteinExistence type="inferred from homology"/>
<dbReference type="Pfam" id="PF01546">
    <property type="entry name" value="Peptidase_M20"/>
    <property type="match status" value="1"/>
</dbReference>